<dbReference type="RefSeq" id="WP_361707936.1">
    <property type="nucleotide sequence ID" value="NZ_JBEZVE010000025.1"/>
</dbReference>
<dbReference type="EMBL" id="JBEZVE010000025">
    <property type="protein sequence ID" value="MEU3786072.1"/>
    <property type="molecule type" value="Genomic_DNA"/>
</dbReference>
<evidence type="ECO:0000313" key="3">
    <source>
        <dbReference type="Proteomes" id="UP001550739"/>
    </source>
</evidence>
<reference evidence="2 3" key="1">
    <citation type="submission" date="2024-06" db="EMBL/GenBank/DDBJ databases">
        <title>The Natural Products Discovery Center: Release of the First 8490 Sequenced Strains for Exploring Actinobacteria Biosynthetic Diversity.</title>
        <authorList>
            <person name="Kalkreuter E."/>
            <person name="Kautsar S.A."/>
            <person name="Yang D."/>
            <person name="Bader C.D."/>
            <person name="Teijaro C.N."/>
            <person name="Fluegel L."/>
            <person name="Davis C.M."/>
            <person name="Simpson J.R."/>
            <person name="Lauterbach L."/>
            <person name="Steele A.D."/>
            <person name="Gui C."/>
            <person name="Meng S."/>
            <person name="Li G."/>
            <person name="Viehrig K."/>
            <person name="Ye F."/>
            <person name="Su P."/>
            <person name="Kiefer A.F."/>
            <person name="Nichols A."/>
            <person name="Cepeda A.J."/>
            <person name="Yan W."/>
            <person name="Fan B."/>
            <person name="Jiang Y."/>
            <person name="Adhikari A."/>
            <person name="Zheng C.-J."/>
            <person name="Schuster L."/>
            <person name="Cowan T.M."/>
            <person name="Smanski M.J."/>
            <person name="Chevrette M.G."/>
            <person name="De Carvalho L.P.S."/>
            <person name="Shen B."/>
        </authorList>
    </citation>
    <scope>NUCLEOTIDE SEQUENCE [LARGE SCALE GENOMIC DNA]</scope>
    <source>
        <strain evidence="2 3">NPDC033843</strain>
    </source>
</reference>
<organism evidence="2 3">
    <name type="scientific">Streptomyces sp. 900129855</name>
    <dbReference type="NCBI Taxonomy" id="3155129"/>
    <lineage>
        <taxon>Bacteria</taxon>
        <taxon>Bacillati</taxon>
        <taxon>Actinomycetota</taxon>
        <taxon>Actinomycetes</taxon>
        <taxon>Kitasatosporales</taxon>
        <taxon>Streptomycetaceae</taxon>
        <taxon>Streptomyces</taxon>
    </lineage>
</organism>
<gene>
    <name evidence="2" type="ORF">AB0E89_36975</name>
</gene>
<comment type="caution">
    <text evidence="2">The sequence shown here is derived from an EMBL/GenBank/DDBJ whole genome shotgun (WGS) entry which is preliminary data.</text>
</comment>
<name>A0ABV2ZU23_9ACTN</name>
<protein>
    <submittedName>
        <fullName evidence="2">Uncharacterized protein</fullName>
    </submittedName>
</protein>
<dbReference type="Proteomes" id="UP001550739">
    <property type="component" value="Unassembled WGS sequence"/>
</dbReference>
<accession>A0ABV2ZU23</accession>
<feature type="region of interest" description="Disordered" evidence="1">
    <location>
        <begin position="1"/>
        <end position="36"/>
    </location>
</feature>
<keyword evidence="3" id="KW-1185">Reference proteome</keyword>
<feature type="compositionally biased region" description="Low complexity" evidence="1">
    <location>
        <begin position="121"/>
        <end position="132"/>
    </location>
</feature>
<sequence length="282" mass="29227">MRRASTQVQAAHASPATSQPRVDIKELPMAPTVPPDGVCTHPTGCVWLVDPRTGRGFRINAGSDPNGNIAADPAWLADSTAVVYTENLACGANPSPHRCADSTEPGGRSSRLMTARFPGLKPSKPVSPAPVSDKTWGVPSTPGENPPKATPVPTGTYTLRGKDRGSATVRITDDSTGDQTLGIGVAYHDYSDDGTNIINGTEKVERISNTALGCTPGTASALACVTWTEDLTLSGRHTGTKRTGPDGFTLGPSVMLGNDFQAVGTPTTTIDGTTYTQPANGS</sequence>
<feature type="compositionally biased region" description="Polar residues" evidence="1">
    <location>
        <begin position="1"/>
        <end position="20"/>
    </location>
</feature>
<evidence type="ECO:0000256" key="1">
    <source>
        <dbReference type="SAM" id="MobiDB-lite"/>
    </source>
</evidence>
<evidence type="ECO:0000313" key="2">
    <source>
        <dbReference type="EMBL" id="MEU3786072.1"/>
    </source>
</evidence>
<feature type="region of interest" description="Disordered" evidence="1">
    <location>
        <begin position="116"/>
        <end position="161"/>
    </location>
</feature>
<proteinExistence type="predicted"/>